<evidence type="ECO:0000313" key="4">
    <source>
        <dbReference type="Proteomes" id="UP000593566"/>
    </source>
</evidence>
<keyword evidence="2" id="KW-0812">Transmembrane</keyword>
<dbReference type="Proteomes" id="UP000593566">
    <property type="component" value="Unassembled WGS sequence"/>
</dbReference>
<comment type="caution">
    <text evidence="3">The sequence shown here is derived from an EMBL/GenBank/DDBJ whole genome shotgun (WGS) entry which is preliminary data.</text>
</comment>
<dbReference type="GeneID" id="59333043"/>
<dbReference type="EMBL" id="JACCJB010000002">
    <property type="protein sequence ID" value="KAF6230296.1"/>
    <property type="molecule type" value="Genomic_DNA"/>
</dbReference>
<evidence type="ECO:0000313" key="3">
    <source>
        <dbReference type="EMBL" id="KAF6230296.1"/>
    </source>
</evidence>
<sequence>MEHGSEQTDGLLRQPSSHLSDYSLNSNSTLVTSPSSPPFHRHGHPRATSVADEDASDHRAGVPQQDGHGLGISSLNEQKRVSITGKPVESKSSSINPGSADLLSPMSAYRPGEDRRDDEQDENLHSDSNLSSHQAFTASSDHEPLYNAFPRSEGDFECRLKKRPESRRGSWLAVSILILSIYSTVFSGLWLSIAIIRPRYGHTVSKTGGLPFTTASTLFAAFAKTIELSFVTVFVAFIGQALSKRALFQPKGVTIAEMSMRSWVMQPGTMISHWGSVRYAGATRLGVFALLVALMAMIYTTASDALVTPVLKFGQTENRLMYGKVSTSFANKYYIEDKCNTPIQQATDPEAYGETCIQIEHAGQAFHNYMQYLTTWVDNISSGNTSANMKNRPDPVGMLYDNTTLKGSWTHLQDMSLLSERYGRIVNNVTMVMPHAGVVAAAMDPLNGILQPSDLNGLGTYSVQASVPSPVVNVLCADVSSEDMAPMVFTEWPSAHLNGSSPNVTSWTTDYNLTTPSSLVHTAVDDLFEFDDIQTHPIFSNFPKLNNTVLNVSSVYGHESIYLLATSATGTYTMCSMRVAQSPDCFTEYNASMSGGSLTSHCGDLPLAYSKSEPKAPNGFWEKDWVNVASEWGFGLSLNAGITDGNGAISRLLTQLIPTTSALDPDLPSISEALAVLAGCTLILSSQGAPFIHYWNYTAPDNILTGPQYQAFNATLKTQEYQSGGDQTWQGMFYIVLVVVFVANVFCLVYFVISGSHITDFMEPQNMFPLSVNSPPSAVVDGSCGGSLEKEQFRAIWRIMHDSEREHLYIESRNGVPKHAHKRSYSRQTDFEMKSPIESMYSELGRKRTSRL</sequence>
<accession>A0A8H6KZV0</accession>
<feature type="transmembrane region" description="Helical" evidence="2">
    <location>
        <begin position="732"/>
        <end position="753"/>
    </location>
</feature>
<feature type="transmembrane region" description="Helical" evidence="2">
    <location>
        <begin position="279"/>
        <end position="299"/>
    </location>
</feature>
<feature type="region of interest" description="Disordered" evidence="1">
    <location>
        <begin position="1"/>
        <end position="134"/>
    </location>
</feature>
<keyword evidence="4" id="KW-1185">Reference proteome</keyword>
<feature type="transmembrane region" description="Helical" evidence="2">
    <location>
        <begin position="216"/>
        <end position="238"/>
    </location>
</feature>
<organism evidence="3 4">
    <name type="scientific">Letharia lupina</name>
    <dbReference type="NCBI Taxonomy" id="560253"/>
    <lineage>
        <taxon>Eukaryota</taxon>
        <taxon>Fungi</taxon>
        <taxon>Dikarya</taxon>
        <taxon>Ascomycota</taxon>
        <taxon>Pezizomycotina</taxon>
        <taxon>Lecanoromycetes</taxon>
        <taxon>OSLEUM clade</taxon>
        <taxon>Lecanoromycetidae</taxon>
        <taxon>Lecanorales</taxon>
        <taxon>Lecanorineae</taxon>
        <taxon>Parmeliaceae</taxon>
        <taxon>Letharia</taxon>
    </lineage>
</organism>
<feature type="compositionally biased region" description="Basic and acidic residues" evidence="1">
    <location>
        <begin position="111"/>
        <end position="125"/>
    </location>
</feature>
<evidence type="ECO:0000256" key="1">
    <source>
        <dbReference type="SAM" id="MobiDB-lite"/>
    </source>
</evidence>
<proteinExistence type="predicted"/>
<gene>
    <name evidence="3" type="ORF">HO133_004636</name>
</gene>
<feature type="compositionally biased region" description="Polar residues" evidence="1">
    <location>
        <begin position="14"/>
        <end position="34"/>
    </location>
</feature>
<keyword evidence="2" id="KW-0472">Membrane</keyword>
<feature type="transmembrane region" description="Helical" evidence="2">
    <location>
        <begin position="171"/>
        <end position="196"/>
    </location>
</feature>
<evidence type="ECO:0000256" key="2">
    <source>
        <dbReference type="SAM" id="Phobius"/>
    </source>
</evidence>
<dbReference type="RefSeq" id="XP_037157553.1">
    <property type="nucleotide sequence ID" value="XM_037295552.1"/>
</dbReference>
<keyword evidence="2" id="KW-1133">Transmembrane helix</keyword>
<dbReference type="AlphaFoldDB" id="A0A8H6KZV0"/>
<protein>
    <submittedName>
        <fullName evidence="3">Uncharacterized protein</fullName>
    </submittedName>
</protein>
<name>A0A8H6KZV0_9LECA</name>
<reference evidence="3 4" key="1">
    <citation type="journal article" date="2020" name="Genomics">
        <title>Complete, high-quality genomes from long-read metagenomic sequencing of two wolf lichen thalli reveals enigmatic genome architecture.</title>
        <authorList>
            <person name="McKenzie S.K."/>
            <person name="Walston R.F."/>
            <person name="Allen J.L."/>
        </authorList>
    </citation>
    <scope>NUCLEOTIDE SEQUENCE [LARGE SCALE GENOMIC DNA]</scope>
    <source>
        <strain evidence="3">WasteWater1</strain>
    </source>
</reference>